<sequence length="295" mass="33107">MFVNRFKKLRHTGGRLVGSVSCHQLYNGVERQTEGAPNDSVMVVAVLNALFWKILELETSYLNYPYNRTAAGNVVHKSCGRSRVGADRSRWVLCTHTLHYPQSNGLAESVVKSMKKLVIRTFFSRHWLSGAIPRDITAHHRPKLCSDIRSGLWCPPIIAPSRLSAVATDRTAQRYNERADSLPSIRIGTPVRIQDTSTGLWDQIGIVVGIKDHSYYRIEKPSGRVLWRNRRFLRTDHTPEAMHPIPAMHSPIILPPIPAPEVIPPPSTTGTDPPSPPPPRECGSLRDVSMTKMFQ</sequence>
<evidence type="ECO:0000313" key="2">
    <source>
        <dbReference type="EMBL" id="KAK4027795.1"/>
    </source>
</evidence>
<name>A0ABR0ARP2_9CRUS</name>
<gene>
    <name evidence="2" type="ORF">OUZ56_016936</name>
</gene>
<protein>
    <recommendedName>
        <fullName evidence="4">Integrase catalytic domain-containing protein</fullName>
    </recommendedName>
</protein>
<proteinExistence type="predicted"/>
<organism evidence="2 3">
    <name type="scientific">Daphnia magna</name>
    <dbReference type="NCBI Taxonomy" id="35525"/>
    <lineage>
        <taxon>Eukaryota</taxon>
        <taxon>Metazoa</taxon>
        <taxon>Ecdysozoa</taxon>
        <taxon>Arthropoda</taxon>
        <taxon>Crustacea</taxon>
        <taxon>Branchiopoda</taxon>
        <taxon>Diplostraca</taxon>
        <taxon>Cladocera</taxon>
        <taxon>Anomopoda</taxon>
        <taxon>Daphniidae</taxon>
        <taxon>Daphnia</taxon>
    </lineage>
</organism>
<dbReference type="Proteomes" id="UP001234178">
    <property type="component" value="Unassembled WGS sequence"/>
</dbReference>
<reference evidence="2 3" key="1">
    <citation type="journal article" date="2023" name="Nucleic Acids Res.">
        <title>The hologenome of Daphnia magna reveals possible DNA methylation and microbiome-mediated evolution of the host genome.</title>
        <authorList>
            <person name="Chaturvedi A."/>
            <person name="Li X."/>
            <person name="Dhandapani V."/>
            <person name="Marshall H."/>
            <person name="Kissane S."/>
            <person name="Cuenca-Cambronero M."/>
            <person name="Asole G."/>
            <person name="Calvet F."/>
            <person name="Ruiz-Romero M."/>
            <person name="Marangio P."/>
            <person name="Guigo R."/>
            <person name="Rago D."/>
            <person name="Mirbahai L."/>
            <person name="Eastwood N."/>
            <person name="Colbourne J.K."/>
            <person name="Zhou J."/>
            <person name="Mallon E."/>
            <person name="Orsini L."/>
        </authorList>
    </citation>
    <scope>NUCLEOTIDE SEQUENCE [LARGE SCALE GENOMIC DNA]</scope>
    <source>
        <strain evidence="2">LRV0_1</strain>
    </source>
</reference>
<keyword evidence="3" id="KW-1185">Reference proteome</keyword>
<feature type="compositionally biased region" description="Pro residues" evidence="1">
    <location>
        <begin position="257"/>
        <end position="280"/>
    </location>
</feature>
<comment type="caution">
    <text evidence="2">The sequence shown here is derived from an EMBL/GenBank/DDBJ whole genome shotgun (WGS) entry which is preliminary data.</text>
</comment>
<evidence type="ECO:0008006" key="4">
    <source>
        <dbReference type="Google" id="ProtNLM"/>
    </source>
</evidence>
<accession>A0ABR0ARP2</accession>
<evidence type="ECO:0000313" key="3">
    <source>
        <dbReference type="Proteomes" id="UP001234178"/>
    </source>
</evidence>
<evidence type="ECO:0000256" key="1">
    <source>
        <dbReference type="SAM" id="MobiDB-lite"/>
    </source>
</evidence>
<dbReference type="PANTHER" id="PTHR33244">
    <property type="entry name" value="INTEGRASE CATALYTIC DOMAIN-CONTAINING PROTEIN-RELATED"/>
    <property type="match status" value="1"/>
</dbReference>
<dbReference type="EMBL" id="JAOYFB010000038">
    <property type="protein sequence ID" value="KAK4027795.1"/>
    <property type="molecule type" value="Genomic_DNA"/>
</dbReference>
<feature type="region of interest" description="Disordered" evidence="1">
    <location>
        <begin position="257"/>
        <end position="295"/>
    </location>
</feature>
<dbReference type="PANTHER" id="PTHR33244:SF3">
    <property type="entry name" value="PEPTIDASE A2 DOMAIN-CONTAINING PROTEIN"/>
    <property type="match status" value="1"/>
</dbReference>